<sequence length="341" mass="36843">MRMGSAGRYTSLAGVIRACGCRVRSTRVRERRYFPAMPEPASPLPPFAGLRAFHAAARRGKLKDAAEDLGVTESAVSHQVRRLEDFLGVALFDRSGPRLDLTDAGRRYFDAVDPAVARIREATADLLGPPDRAQVALTVPPSLASLWLIPNMTSFEEHCPGIDLKFVTTARLCDLRRDQIDLAIRHGQGGWPGLDSAFLFEQQSFPVCSPGYLDADAASAPEAALARARLIVSDLHPEEWTEWTRAQGLTPPSTHGAMVLNGPGQVLEGAEHGLGIAMGRRPLVDEHLAKGALVTPFGTGHTTQAGYYLCTPADVTPTAAARRVMRWIRQLAADREPAPGG</sequence>
<dbReference type="PROSITE" id="PS50931">
    <property type="entry name" value="HTH_LYSR"/>
    <property type="match status" value="1"/>
</dbReference>
<keyword evidence="4" id="KW-0804">Transcription</keyword>
<dbReference type="InterPro" id="IPR036388">
    <property type="entry name" value="WH-like_DNA-bd_sf"/>
</dbReference>
<reference evidence="6 7" key="1">
    <citation type="submission" date="2016-10" db="EMBL/GenBank/DDBJ databases">
        <authorList>
            <person name="de Groot N.N."/>
        </authorList>
    </citation>
    <scope>NUCLEOTIDE SEQUENCE [LARGE SCALE GENOMIC DNA]</scope>
    <source>
        <strain evidence="6 7">DSM 25584</strain>
    </source>
</reference>
<feature type="domain" description="HTH lysR-type" evidence="5">
    <location>
        <begin position="45"/>
        <end position="102"/>
    </location>
</feature>
<dbReference type="PRINTS" id="PR00039">
    <property type="entry name" value="HTHLYSR"/>
</dbReference>
<dbReference type="InterPro" id="IPR036390">
    <property type="entry name" value="WH_DNA-bd_sf"/>
</dbReference>
<dbReference type="SUPFAM" id="SSF53850">
    <property type="entry name" value="Periplasmic binding protein-like II"/>
    <property type="match status" value="1"/>
</dbReference>
<evidence type="ECO:0000256" key="2">
    <source>
        <dbReference type="ARBA" id="ARBA00023015"/>
    </source>
</evidence>
<evidence type="ECO:0000259" key="5">
    <source>
        <dbReference type="PROSITE" id="PS50931"/>
    </source>
</evidence>
<dbReference type="InterPro" id="IPR000847">
    <property type="entry name" value="LysR_HTH_N"/>
</dbReference>
<dbReference type="GO" id="GO:0043565">
    <property type="term" value="F:sequence-specific DNA binding"/>
    <property type="evidence" value="ECO:0007669"/>
    <property type="project" value="TreeGrafter"/>
</dbReference>
<name>A0A1G7SAX7_9PROT</name>
<dbReference type="GO" id="GO:0006351">
    <property type="term" value="P:DNA-templated transcription"/>
    <property type="evidence" value="ECO:0007669"/>
    <property type="project" value="TreeGrafter"/>
</dbReference>
<dbReference type="InterPro" id="IPR058163">
    <property type="entry name" value="LysR-type_TF_proteobact-type"/>
</dbReference>
<dbReference type="Proteomes" id="UP000199415">
    <property type="component" value="Unassembled WGS sequence"/>
</dbReference>
<dbReference type="Gene3D" id="1.10.10.10">
    <property type="entry name" value="Winged helix-like DNA-binding domain superfamily/Winged helix DNA-binding domain"/>
    <property type="match status" value="1"/>
</dbReference>
<dbReference type="SUPFAM" id="SSF46785">
    <property type="entry name" value="Winged helix' DNA-binding domain"/>
    <property type="match status" value="1"/>
</dbReference>
<dbReference type="Gene3D" id="3.40.190.10">
    <property type="entry name" value="Periplasmic binding protein-like II"/>
    <property type="match status" value="2"/>
</dbReference>
<dbReference type="STRING" id="1082479.SAMN05216241_106169"/>
<keyword evidence="2" id="KW-0805">Transcription regulation</keyword>
<dbReference type="GO" id="GO:0003700">
    <property type="term" value="F:DNA-binding transcription factor activity"/>
    <property type="evidence" value="ECO:0007669"/>
    <property type="project" value="InterPro"/>
</dbReference>
<dbReference type="Pfam" id="PF00126">
    <property type="entry name" value="HTH_1"/>
    <property type="match status" value="1"/>
</dbReference>
<evidence type="ECO:0000256" key="3">
    <source>
        <dbReference type="ARBA" id="ARBA00023125"/>
    </source>
</evidence>
<dbReference type="PANTHER" id="PTHR30537">
    <property type="entry name" value="HTH-TYPE TRANSCRIPTIONAL REGULATOR"/>
    <property type="match status" value="1"/>
</dbReference>
<evidence type="ECO:0000313" key="6">
    <source>
        <dbReference type="EMBL" id="SDG19609.1"/>
    </source>
</evidence>
<evidence type="ECO:0000313" key="7">
    <source>
        <dbReference type="Proteomes" id="UP000199415"/>
    </source>
</evidence>
<keyword evidence="3" id="KW-0238">DNA-binding</keyword>
<comment type="similarity">
    <text evidence="1">Belongs to the LysR transcriptional regulatory family.</text>
</comment>
<proteinExistence type="inferred from homology"/>
<dbReference type="EMBL" id="FNCE01000006">
    <property type="protein sequence ID" value="SDG19609.1"/>
    <property type="molecule type" value="Genomic_DNA"/>
</dbReference>
<keyword evidence="7" id="KW-1185">Reference proteome</keyword>
<gene>
    <name evidence="6" type="ORF">SAMN05216241_106169</name>
</gene>
<evidence type="ECO:0000256" key="4">
    <source>
        <dbReference type="ARBA" id="ARBA00023163"/>
    </source>
</evidence>
<dbReference type="CDD" id="cd08432">
    <property type="entry name" value="PBP2_GcdR_TrpI_HvrB_AmpR_like"/>
    <property type="match status" value="1"/>
</dbReference>
<dbReference type="InterPro" id="IPR005119">
    <property type="entry name" value="LysR_subst-bd"/>
</dbReference>
<accession>A0A1G7SAX7</accession>
<dbReference type="Pfam" id="PF03466">
    <property type="entry name" value="LysR_substrate"/>
    <property type="match status" value="1"/>
</dbReference>
<protein>
    <submittedName>
        <fullName evidence="6">Transcriptional regulator, LysR family</fullName>
    </submittedName>
</protein>
<evidence type="ECO:0000256" key="1">
    <source>
        <dbReference type="ARBA" id="ARBA00009437"/>
    </source>
</evidence>
<organism evidence="6 7">
    <name type="scientific">Limimonas halophila</name>
    <dbReference type="NCBI Taxonomy" id="1082479"/>
    <lineage>
        <taxon>Bacteria</taxon>
        <taxon>Pseudomonadati</taxon>
        <taxon>Pseudomonadota</taxon>
        <taxon>Alphaproteobacteria</taxon>
        <taxon>Rhodospirillales</taxon>
        <taxon>Rhodovibrionaceae</taxon>
        <taxon>Limimonas</taxon>
    </lineage>
</organism>
<dbReference type="AlphaFoldDB" id="A0A1G7SAX7"/>
<dbReference type="PANTHER" id="PTHR30537:SF79">
    <property type="entry name" value="TRANSCRIPTIONAL REGULATOR-RELATED"/>
    <property type="match status" value="1"/>
</dbReference>